<dbReference type="Pfam" id="PF07521">
    <property type="entry name" value="RMMBL"/>
    <property type="match status" value="1"/>
</dbReference>
<dbReference type="Pfam" id="PF10996">
    <property type="entry name" value="Beta-Casp"/>
    <property type="match status" value="1"/>
</dbReference>
<evidence type="ECO:0000256" key="1">
    <source>
        <dbReference type="ARBA" id="ARBA00022801"/>
    </source>
</evidence>
<protein>
    <submittedName>
        <fullName evidence="4">MBL fold metallo-hydrolase</fullName>
    </submittedName>
</protein>
<dbReference type="GO" id="GO:0004521">
    <property type="term" value="F:RNA endonuclease activity"/>
    <property type="evidence" value="ECO:0007669"/>
    <property type="project" value="TreeGrafter"/>
</dbReference>
<feature type="domain" description="Beta-Casp" evidence="3">
    <location>
        <begin position="437"/>
        <end position="549"/>
    </location>
</feature>
<evidence type="ECO:0000313" key="4">
    <source>
        <dbReference type="EMBL" id="MDZ4909401.1"/>
    </source>
</evidence>
<dbReference type="PANTHER" id="PTHR11203:SF37">
    <property type="entry name" value="INTEGRATOR COMPLEX SUBUNIT 11"/>
    <property type="match status" value="1"/>
</dbReference>
<dbReference type="InterPro" id="IPR022712">
    <property type="entry name" value="Beta_Casp"/>
</dbReference>
<evidence type="ECO:0000259" key="3">
    <source>
        <dbReference type="SMART" id="SM01027"/>
    </source>
</evidence>
<reference evidence="4" key="1">
    <citation type="submission" date="2019-11" db="EMBL/GenBank/DDBJ databases">
        <title>Characterization of Clostridium perfringens isolates from swine manure treated agricultural soils.</title>
        <authorList>
            <person name="Wushke S.T."/>
        </authorList>
    </citation>
    <scope>NUCLEOTIDE SEQUENCE</scope>
    <source>
        <strain evidence="4">X94</strain>
    </source>
</reference>
<comment type="caution">
    <text evidence="4">The sequence shown here is derived from an EMBL/GenBank/DDBJ whole genome shotgun (WGS) entry which is preliminary data.</text>
</comment>
<proteinExistence type="predicted"/>
<dbReference type="InterPro" id="IPR050698">
    <property type="entry name" value="MBL"/>
</dbReference>
<dbReference type="InterPro" id="IPR011108">
    <property type="entry name" value="RMMBL"/>
</dbReference>
<feature type="domain" description="Metallo-beta-lactamase" evidence="2">
    <location>
        <begin position="217"/>
        <end position="413"/>
    </location>
</feature>
<dbReference type="PANTHER" id="PTHR11203">
    <property type="entry name" value="CLEAVAGE AND POLYADENYLATION SPECIFICITY FACTOR FAMILY MEMBER"/>
    <property type="match status" value="1"/>
</dbReference>
<dbReference type="RefSeq" id="WP_322395437.1">
    <property type="nucleotide sequence ID" value="NZ_JBKYMF010000001.1"/>
</dbReference>
<keyword evidence="1" id="KW-0378">Hydrolase</keyword>
<dbReference type="AlphaFoldDB" id="A0AAW9I4R9"/>
<dbReference type="Gene3D" id="3.40.50.10890">
    <property type="match status" value="1"/>
</dbReference>
<accession>A0AAW9I4R9</accession>
<sequence length="638" mass="73565">MNDIEVDIMKEYKMLNSVENNSKYGIFINSLLKANIEWNFEDIVSCERNMELSIDNIIIESDTFSTLLKLSVFIGKFDKLISNINDSCLKLDNSKILNRVFKRYYKSIKLEESFNIMDLFEKCTSSEEKSVILYLISTISKCERLNFLIASLKEENKNLSTIKDLYKLNYKLDIKELNNLYKSDSEFFYLNKFNFVNNNQKTLNFSFKPLGGGNSIGASSYLIEIGNNKLLIDCGIKFENNEIVLPNYDDNIQEIETCDLCIITHAHLDHCGSIFKLYELNKSIRFIMTKETRDLLKINLDNIESKGYAKYSFDDLFKRILVLDFNTKYQWRNTDLVIELFRAGHILGASSIFLKTNQTNVFITGDYCIDDQSTVKGIEVPNNERVDIMITENTYGNKSIKDIKSKSMIYEQFKNYVIEKINLGKNVLIPAFSIGRSQELINILKDVAENNKFRVYVDGASIKTSALYSKYGFNCEGQSIHYVKSDIYDCKEDFILQEVMNNRSCVISSSGMLQEGSTSAIYAKSLLGKENIVCVLTGYQAGNTIGAKLREQFNLEANRYIVIDNEHIEINCEFNEFYLSAHCTNTEIMAITEYLKPQNVILVHGDMKHKEKSKIHKILEMNKRIKVIQSKDNKLIKL</sequence>
<dbReference type="Pfam" id="PF23023">
    <property type="entry name" value="Anti-Pycsar_Apyc1"/>
    <property type="match status" value="1"/>
</dbReference>
<dbReference type="SUPFAM" id="SSF56281">
    <property type="entry name" value="Metallo-hydrolase/oxidoreductase"/>
    <property type="match status" value="1"/>
</dbReference>
<dbReference type="SMART" id="SM01027">
    <property type="entry name" value="Beta-Casp"/>
    <property type="match status" value="1"/>
</dbReference>
<organism evidence="4 5">
    <name type="scientific">Clostridium perfringens</name>
    <dbReference type="NCBI Taxonomy" id="1502"/>
    <lineage>
        <taxon>Bacteria</taxon>
        <taxon>Bacillati</taxon>
        <taxon>Bacillota</taxon>
        <taxon>Clostridia</taxon>
        <taxon>Eubacteriales</taxon>
        <taxon>Clostridiaceae</taxon>
        <taxon>Clostridium</taxon>
    </lineage>
</organism>
<gene>
    <name evidence="4" type="ORF">GNF68_10000</name>
</gene>
<evidence type="ECO:0000313" key="5">
    <source>
        <dbReference type="Proteomes" id="UP001288778"/>
    </source>
</evidence>
<dbReference type="InterPro" id="IPR036866">
    <property type="entry name" value="RibonucZ/Hydroxyglut_hydro"/>
</dbReference>
<dbReference type="InterPro" id="IPR001279">
    <property type="entry name" value="Metallo-B-lactamas"/>
</dbReference>
<dbReference type="Proteomes" id="UP001288778">
    <property type="component" value="Unassembled WGS sequence"/>
</dbReference>
<dbReference type="GO" id="GO:0016787">
    <property type="term" value="F:hydrolase activity"/>
    <property type="evidence" value="ECO:0007669"/>
    <property type="project" value="UniProtKB-KW"/>
</dbReference>
<dbReference type="Gene3D" id="3.60.15.10">
    <property type="entry name" value="Ribonuclease Z/Hydroxyacylglutathione hydrolase-like"/>
    <property type="match status" value="1"/>
</dbReference>
<name>A0AAW9I4R9_CLOPF</name>
<dbReference type="EMBL" id="WNUI01000024">
    <property type="protein sequence ID" value="MDZ4909401.1"/>
    <property type="molecule type" value="Genomic_DNA"/>
</dbReference>
<dbReference type="SMART" id="SM00849">
    <property type="entry name" value="Lactamase_B"/>
    <property type="match status" value="1"/>
</dbReference>
<evidence type="ECO:0000259" key="2">
    <source>
        <dbReference type="SMART" id="SM00849"/>
    </source>
</evidence>